<feature type="domain" description="Major facilitator superfamily (MFS) profile" evidence="8">
    <location>
        <begin position="220"/>
        <end position="408"/>
    </location>
</feature>
<reference evidence="9 10" key="1">
    <citation type="journal article" date="2019" name="Microorganisms">
        <title>Genome Insights into the Novel Species Microvirga brassicacearum, a Rapeseed Endophyte with Biotechnological Potential.</title>
        <authorList>
            <person name="Jimenez-Gomez A."/>
            <person name="Saati-Santamaria Z."/>
            <person name="Igual J.M."/>
            <person name="Rivas R."/>
            <person name="Mateos P.F."/>
            <person name="Garcia-Fraile P."/>
        </authorList>
    </citation>
    <scope>NUCLEOTIDE SEQUENCE [LARGE SCALE GENOMIC DNA]</scope>
    <source>
        <strain evidence="9 10">CDVBN77</strain>
    </source>
</reference>
<keyword evidence="3" id="KW-1003">Cell membrane</keyword>
<evidence type="ECO:0000256" key="2">
    <source>
        <dbReference type="ARBA" id="ARBA00022448"/>
    </source>
</evidence>
<dbReference type="Pfam" id="PF05977">
    <property type="entry name" value="MFS_3"/>
    <property type="match status" value="1"/>
</dbReference>
<evidence type="ECO:0000313" key="10">
    <source>
        <dbReference type="Proteomes" id="UP000325684"/>
    </source>
</evidence>
<keyword evidence="10" id="KW-1185">Reference proteome</keyword>
<dbReference type="PANTHER" id="PTHR23513">
    <property type="entry name" value="INTEGRAL MEMBRANE EFFLUX PROTEIN-RELATED"/>
    <property type="match status" value="1"/>
</dbReference>
<feature type="transmembrane region" description="Helical" evidence="7">
    <location>
        <begin position="219"/>
        <end position="238"/>
    </location>
</feature>
<feature type="transmembrane region" description="Helical" evidence="7">
    <location>
        <begin position="313"/>
        <end position="337"/>
    </location>
</feature>
<keyword evidence="2" id="KW-0813">Transport</keyword>
<dbReference type="OrthoDB" id="7283966at2"/>
<dbReference type="Gene3D" id="1.20.1250.20">
    <property type="entry name" value="MFS general substrate transporter like domains"/>
    <property type="match status" value="1"/>
</dbReference>
<proteinExistence type="predicted"/>
<evidence type="ECO:0000256" key="5">
    <source>
        <dbReference type="ARBA" id="ARBA00022989"/>
    </source>
</evidence>
<protein>
    <submittedName>
        <fullName evidence="9">MFS transporter</fullName>
    </submittedName>
</protein>
<accession>A0A5N3PIF7</accession>
<feature type="transmembrane region" description="Helical" evidence="7">
    <location>
        <begin position="287"/>
        <end position="307"/>
    </location>
</feature>
<evidence type="ECO:0000256" key="6">
    <source>
        <dbReference type="ARBA" id="ARBA00023136"/>
    </source>
</evidence>
<keyword evidence="6 7" id="KW-0472">Membrane</keyword>
<gene>
    <name evidence="9" type="ORF">FEZ63_00745</name>
</gene>
<dbReference type="EMBL" id="VCMV01000002">
    <property type="protein sequence ID" value="KAB0269463.1"/>
    <property type="molecule type" value="Genomic_DNA"/>
</dbReference>
<evidence type="ECO:0000256" key="7">
    <source>
        <dbReference type="SAM" id="Phobius"/>
    </source>
</evidence>
<dbReference type="GO" id="GO:0022857">
    <property type="term" value="F:transmembrane transporter activity"/>
    <property type="evidence" value="ECO:0007669"/>
    <property type="project" value="InterPro"/>
</dbReference>
<evidence type="ECO:0000256" key="3">
    <source>
        <dbReference type="ARBA" id="ARBA00022475"/>
    </source>
</evidence>
<feature type="transmembrane region" description="Helical" evidence="7">
    <location>
        <begin position="166"/>
        <end position="192"/>
    </location>
</feature>
<feature type="transmembrane region" description="Helical" evidence="7">
    <location>
        <begin position="21"/>
        <end position="43"/>
    </location>
</feature>
<keyword evidence="5 7" id="KW-1133">Transmembrane helix</keyword>
<evidence type="ECO:0000313" key="9">
    <source>
        <dbReference type="EMBL" id="KAB0269463.1"/>
    </source>
</evidence>
<sequence length="408" mass="43274">MANGWHGVRAALSEANYRTFTIGNAFSLIGTWVQRLALGWVVWELTRSGAWLGAVAFADLFPMVFVTPFAGALADRVDRLRVTRISQALLMAQAGLLAVFSALGMLSPELILALALVGGVITAFNQPFRMALLPSLVDRSHLVSAVAVNSIVFNTARFIGPAIAGLAIAWGSVTLAFVLNFVTFAAFSVALARIRLVRIEQLPSANPGLMKSVVEGCRYAARHAGLGAMLLTLAVISLCIRPVLELMPSYAGLFDSDAMKFAVMTSVIGLGSLIGAIRLSRLNNPRILARMALSNGLLMGAALLVAAGTQYEWLALVALLALGYGMVVSGIANQTVIQLVVPDHLRGRVLSLHSMIFRGAPALGALAIGAASDFMSLRWPLAVGAVLTFVFSALVYGRRTTVLKSLDL</sequence>
<comment type="subcellular location">
    <subcellularLocation>
        <location evidence="1">Cell membrane</location>
        <topology evidence="1">Multi-pass membrane protein</topology>
    </subcellularLocation>
</comment>
<dbReference type="InterPro" id="IPR010290">
    <property type="entry name" value="TM_effector"/>
</dbReference>
<dbReference type="GO" id="GO:0005886">
    <property type="term" value="C:plasma membrane"/>
    <property type="evidence" value="ECO:0007669"/>
    <property type="project" value="UniProtKB-SubCell"/>
</dbReference>
<evidence type="ECO:0000256" key="1">
    <source>
        <dbReference type="ARBA" id="ARBA00004651"/>
    </source>
</evidence>
<dbReference type="PANTHER" id="PTHR23513:SF11">
    <property type="entry name" value="STAPHYLOFERRIN A TRANSPORTER"/>
    <property type="match status" value="1"/>
</dbReference>
<feature type="transmembrane region" description="Helical" evidence="7">
    <location>
        <begin position="349"/>
        <end position="371"/>
    </location>
</feature>
<dbReference type="SUPFAM" id="SSF103473">
    <property type="entry name" value="MFS general substrate transporter"/>
    <property type="match status" value="1"/>
</dbReference>
<dbReference type="AlphaFoldDB" id="A0A5N3PIF7"/>
<feature type="transmembrane region" description="Helical" evidence="7">
    <location>
        <begin position="258"/>
        <end position="280"/>
    </location>
</feature>
<organism evidence="9 10">
    <name type="scientific">Microvirga brassicacearum</name>
    <dbReference type="NCBI Taxonomy" id="2580413"/>
    <lineage>
        <taxon>Bacteria</taxon>
        <taxon>Pseudomonadati</taxon>
        <taxon>Pseudomonadota</taxon>
        <taxon>Alphaproteobacteria</taxon>
        <taxon>Hyphomicrobiales</taxon>
        <taxon>Methylobacteriaceae</taxon>
        <taxon>Microvirga</taxon>
    </lineage>
</organism>
<evidence type="ECO:0000259" key="8">
    <source>
        <dbReference type="PROSITE" id="PS50850"/>
    </source>
</evidence>
<keyword evidence="4 7" id="KW-0812">Transmembrane</keyword>
<dbReference type="InterPro" id="IPR020846">
    <property type="entry name" value="MFS_dom"/>
</dbReference>
<comment type="caution">
    <text evidence="9">The sequence shown here is derived from an EMBL/GenBank/DDBJ whole genome shotgun (WGS) entry which is preliminary data.</text>
</comment>
<feature type="transmembrane region" description="Helical" evidence="7">
    <location>
        <begin position="377"/>
        <end position="396"/>
    </location>
</feature>
<dbReference type="InterPro" id="IPR036259">
    <property type="entry name" value="MFS_trans_sf"/>
</dbReference>
<dbReference type="PROSITE" id="PS50850">
    <property type="entry name" value="MFS"/>
    <property type="match status" value="1"/>
</dbReference>
<dbReference type="Proteomes" id="UP000325684">
    <property type="component" value="Unassembled WGS sequence"/>
</dbReference>
<evidence type="ECO:0000256" key="4">
    <source>
        <dbReference type="ARBA" id="ARBA00022692"/>
    </source>
</evidence>
<dbReference type="CDD" id="cd06173">
    <property type="entry name" value="MFS_MefA_like"/>
    <property type="match status" value="1"/>
</dbReference>
<feature type="transmembrane region" description="Helical" evidence="7">
    <location>
        <begin position="49"/>
        <end position="73"/>
    </location>
</feature>
<dbReference type="RefSeq" id="WP_150941728.1">
    <property type="nucleotide sequence ID" value="NZ_VCMV01000002.1"/>
</dbReference>
<name>A0A5N3PIF7_9HYPH</name>